<accession>A0A238ULB0</accession>
<evidence type="ECO:0000313" key="2">
    <source>
        <dbReference type="Proteomes" id="UP000198420"/>
    </source>
</evidence>
<dbReference type="EMBL" id="FZNP01000001">
    <property type="protein sequence ID" value="SNR22840.1"/>
    <property type="molecule type" value="Genomic_DNA"/>
</dbReference>
<proteinExistence type="predicted"/>
<gene>
    <name evidence="1" type="ORF">SAMN06265355_10153</name>
</gene>
<sequence length="87" mass="8724">MQYREIAKAPESEPGPGQVLLVGVRDVLHVRPGRGELLHASGGAADQAAGAGAPGAIAEYLLVDGPRHLVPLGGLDPVASVPLTDAG</sequence>
<protein>
    <submittedName>
        <fullName evidence="1">Uncharacterized protein</fullName>
    </submittedName>
</protein>
<reference evidence="2" key="1">
    <citation type="submission" date="2017-06" db="EMBL/GenBank/DDBJ databases">
        <authorList>
            <person name="Varghese N."/>
            <person name="Submissions S."/>
        </authorList>
    </citation>
    <scope>NUCLEOTIDE SEQUENCE [LARGE SCALE GENOMIC DNA]</scope>
    <source>
        <strain evidence="2">DSM 44485</strain>
    </source>
</reference>
<keyword evidence="2" id="KW-1185">Reference proteome</keyword>
<evidence type="ECO:0000313" key="1">
    <source>
        <dbReference type="EMBL" id="SNR22840.1"/>
    </source>
</evidence>
<organism evidence="1 2">
    <name type="scientific">Actinomadura mexicana</name>
    <dbReference type="NCBI Taxonomy" id="134959"/>
    <lineage>
        <taxon>Bacteria</taxon>
        <taxon>Bacillati</taxon>
        <taxon>Actinomycetota</taxon>
        <taxon>Actinomycetes</taxon>
        <taxon>Streptosporangiales</taxon>
        <taxon>Thermomonosporaceae</taxon>
        <taxon>Actinomadura</taxon>
    </lineage>
</organism>
<name>A0A238ULB0_9ACTN</name>
<dbReference type="AlphaFoldDB" id="A0A238ULB0"/>
<dbReference type="Proteomes" id="UP000198420">
    <property type="component" value="Unassembled WGS sequence"/>
</dbReference>